<dbReference type="InterPro" id="IPR027417">
    <property type="entry name" value="P-loop_NTPase"/>
</dbReference>
<reference evidence="10 11" key="2">
    <citation type="submission" date="2025-04" db="UniProtKB">
        <authorList>
            <consortium name="RefSeq"/>
        </authorList>
    </citation>
    <scope>IDENTIFICATION</scope>
    <source>
        <tissue evidence="10 11">Blood</tissue>
    </source>
</reference>
<accession>A0A2D0Q5U2</accession>
<keyword evidence="4" id="KW-0677">Repeat</keyword>
<evidence type="ECO:0000259" key="8">
    <source>
        <dbReference type="PROSITE" id="PS50837"/>
    </source>
</evidence>
<dbReference type="GO" id="GO:0005737">
    <property type="term" value="C:cytoplasm"/>
    <property type="evidence" value="ECO:0007669"/>
    <property type="project" value="UniProtKB-SubCell"/>
</dbReference>
<dbReference type="InterPro" id="IPR013320">
    <property type="entry name" value="ConA-like_dom_sf"/>
</dbReference>
<evidence type="ECO:0000256" key="1">
    <source>
        <dbReference type="ARBA" id="ARBA00004496"/>
    </source>
</evidence>
<dbReference type="SUPFAM" id="SSF49899">
    <property type="entry name" value="Concanavalin A-like lectins/glucanases"/>
    <property type="match status" value="1"/>
</dbReference>
<dbReference type="Pfam" id="PF17779">
    <property type="entry name" value="WHD_NOD2"/>
    <property type="match status" value="1"/>
</dbReference>
<evidence type="ECO:0000256" key="2">
    <source>
        <dbReference type="ARBA" id="ARBA00022490"/>
    </source>
</evidence>
<dbReference type="InterPro" id="IPR051261">
    <property type="entry name" value="NLR"/>
</dbReference>
<keyword evidence="3" id="KW-0433">Leucine-rich repeat</keyword>
<dbReference type="SMART" id="SM01288">
    <property type="entry name" value="FISNA"/>
    <property type="match status" value="1"/>
</dbReference>
<name>A0A2D0Q5U2_ICTPU</name>
<dbReference type="RefSeq" id="XP_047007380.1">
    <property type="nucleotide sequence ID" value="XM_047151424.2"/>
</dbReference>
<dbReference type="OMA" id="FKTHRIG"/>
<keyword evidence="9" id="KW-1185">Reference proteome</keyword>
<dbReference type="SMART" id="SM00368">
    <property type="entry name" value="LRR_RI"/>
    <property type="match status" value="9"/>
</dbReference>
<dbReference type="PROSITE" id="PS50188">
    <property type="entry name" value="B302_SPRY"/>
    <property type="match status" value="1"/>
</dbReference>
<dbReference type="InterPro" id="IPR032675">
    <property type="entry name" value="LRR_dom_sf"/>
</dbReference>
<dbReference type="Pfam" id="PF13516">
    <property type="entry name" value="LRR_6"/>
    <property type="match status" value="3"/>
</dbReference>
<dbReference type="PRINTS" id="PR01407">
    <property type="entry name" value="BUTYPHLNCDUF"/>
</dbReference>
<keyword evidence="2" id="KW-0963">Cytoplasm</keyword>
<sequence length="1256" mass="142900">MEDGSVSPASTLLAPVSLQSSITAQDRGAVNAPQVVGCHISGPVSITTETHIHTTAEPRQPTLCEASDTAPNIILSVSKKLKSNLRQKHETIFEGIAKRGNPTVFREIYTELYVTLGETEGVNSEHEVWQIDPAFKTPPEQDMPINCNDIFKPFKQQRLVENNKEKKTKDNERECKIRTVLTKGIAGIGKTVSLQKFILDWAEEKANQDIDLLFVLPFRELNSIIGEKFSLHELLLDFHPELKEFKDVKFYENCKTIFIFDGLDESKLKFDFENKRVSSISKSASLNELMTNIIKGNLLPSALVWITSRPAAIDIIPPNLIHRVTEVRGFTDLQKEEYFKKRISDQTLANRIISHVRDVRSLEIMCHIPVFCWIIATVLEEMLIGGRERIPSSLTEMYTRFLLIQTNEKKKKYSGRTETDLLRLSSADVEIILKLGELAFHKLQESNIVFSEDDLKDYGIDITEASVRSGVFTEIIREEDPMFSVKKYSFVHLSFQEYLAAFFVFYKFTVEGIDAMQSNQKKHAEDYIFRFSGSDYDDGSNNYDFPPRNLTLHYFQKNAIHNTMKSRSGHLDLFLRFLLGLSMESNLRLLKSIPLKVKNPQENIHQTMQYIKYMLRENDDRKTPSSERCINLFHCLLELDDHSMVEEIRRFLTIEKQTEDRLTAAQCSTLAYIILMSKEVLEELDLNKYNTSEEGRRRLLTAVRKCRRALMADCGLTTQCCKTVASALQDPDASLRELDLSRNLLTMDQESLLPGLNSPYCRLENLNISYINLEKSGASILRAVLMGPHPQPHKLKLYACHIKDDCAEILLSAFQSSECQLKELDISYNCLTKKGMALVLQGLQSPSCFLEILRMSSSEISVESCTYLASALKHSFLRELILNSCSIGDVGVKRLCPGLISPHCQLQTLELRQCNLSCKACVYLSVILDTYSVVKTLNLRDNDLQDSGVQLLATGLKNPNCVLQKLGLSGCFISEKGCCSLASALSSNPSSCLRDLDLSYNHPGVVGRKLLSDLLDDPCYKLKTLRLDHDGKSRLTTGLWKYYQELSISGMASSNNIILSEDRKGLLRCPEPEYMYNQPYKTSERVRWQVTYCLEKLTDGRFYWEVQWSGFVSIGLKEDFSGKTLKFVCHSLQYAAIHEENMRIKTLYTVVDPDSSPGPKRFGVYLDYPEGTLSFYSISSHDMKHLYTFHTTFNKPVNPMIHLPNPHVVDGLSSIIIVTQSPDSVQHTEAQLFQQLELERYDNELSLYSTVWDDSS</sequence>
<dbReference type="KEGG" id="ipu:108258731"/>
<dbReference type="Gene3D" id="3.80.10.10">
    <property type="entry name" value="Ribonuclease Inhibitor"/>
    <property type="match status" value="2"/>
</dbReference>
<dbReference type="Proteomes" id="UP000221080">
    <property type="component" value="Chromosome 26"/>
</dbReference>
<evidence type="ECO:0000313" key="9">
    <source>
        <dbReference type="Proteomes" id="UP000221080"/>
    </source>
</evidence>
<dbReference type="InterPro" id="IPR041075">
    <property type="entry name" value="NOD1/2_WH"/>
</dbReference>
<proteinExistence type="predicted"/>
<dbReference type="RefSeq" id="XP_017313070.1">
    <property type="nucleotide sequence ID" value="XM_017457581.3"/>
</dbReference>
<dbReference type="Pfam" id="PF17776">
    <property type="entry name" value="NLRC4_HD2"/>
    <property type="match status" value="1"/>
</dbReference>
<dbReference type="RefSeq" id="XP_017313069.1">
    <property type="nucleotide sequence ID" value="XM_017457580.3"/>
</dbReference>
<dbReference type="GO" id="GO:0005524">
    <property type="term" value="F:ATP binding"/>
    <property type="evidence" value="ECO:0007669"/>
    <property type="project" value="UniProtKB-KW"/>
</dbReference>
<dbReference type="InterPro" id="IPR001611">
    <property type="entry name" value="Leu-rich_rpt"/>
</dbReference>
<protein>
    <submittedName>
        <fullName evidence="10 11">NACHT, LRR and PYD domains-containing protein 12 isoform X1</fullName>
    </submittedName>
</protein>
<dbReference type="Gene3D" id="2.60.120.920">
    <property type="match status" value="1"/>
</dbReference>
<dbReference type="Gene3D" id="3.40.50.300">
    <property type="entry name" value="P-loop containing nucleotide triphosphate hydrolases"/>
    <property type="match status" value="1"/>
</dbReference>
<evidence type="ECO:0000313" key="12">
    <source>
        <dbReference type="RefSeq" id="XP_017313074.1"/>
    </source>
</evidence>
<dbReference type="InterPro" id="IPR029495">
    <property type="entry name" value="NACHT-assoc"/>
</dbReference>
<dbReference type="InterPro" id="IPR003879">
    <property type="entry name" value="Butyrophylin_SPRY"/>
</dbReference>
<dbReference type="OrthoDB" id="1394818at2759"/>
<dbReference type="Pfam" id="PF05729">
    <property type="entry name" value="NACHT"/>
    <property type="match status" value="1"/>
</dbReference>
<dbReference type="InterPro" id="IPR001870">
    <property type="entry name" value="B30.2/SPRY"/>
</dbReference>
<evidence type="ECO:0000256" key="4">
    <source>
        <dbReference type="ARBA" id="ARBA00022737"/>
    </source>
</evidence>
<organism evidence="9 12">
    <name type="scientific">Ictalurus punctatus</name>
    <name type="common">Channel catfish</name>
    <name type="synonym">Silurus punctatus</name>
    <dbReference type="NCBI Taxonomy" id="7998"/>
    <lineage>
        <taxon>Eukaryota</taxon>
        <taxon>Metazoa</taxon>
        <taxon>Chordata</taxon>
        <taxon>Craniata</taxon>
        <taxon>Vertebrata</taxon>
        <taxon>Euteleostomi</taxon>
        <taxon>Actinopterygii</taxon>
        <taxon>Neopterygii</taxon>
        <taxon>Teleostei</taxon>
        <taxon>Ostariophysi</taxon>
        <taxon>Siluriformes</taxon>
        <taxon>Ictaluridae</taxon>
        <taxon>Ictalurus</taxon>
    </lineage>
</organism>
<dbReference type="InterPro" id="IPR007111">
    <property type="entry name" value="NACHT_NTPase"/>
</dbReference>
<dbReference type="PANTHER" id="PTHR24106">
    <property type="entry name" value="NACHT, LRR AND CARD DOMAINS-CONTAINING"/>
    <property type="match status" value="1"/>
</dbReference>
<feature type="domain" description="B30.2/SPRY" evidence="7">
    <location>
        <begin position="1026"/>
        <end position="1223"/>
    </location>
</feature>
<dbReference type="SUPFAM" id="SSF52047">
    <property type="entry name" value="RNI-like"/>
    <property type="match status" value="1"/>
</dbReference>
<keyword evidence="6" id="KW-0067">ATP-binding</keyword>
<evidence type="ECO:0000256" key="5">
    <source>
        <dbReference type="ARBA" id="ARBA00022741"/>
    </source>
</evidence>
<evidence type="ECO:0000256" key="6">
    <source>
        <dbReference type="ARBA" id="ARBA00022840"/>
    </source>
</evidence>
<evidence type="ECO:0000313" key="11">
    <source>
        <dbReference type="RefSeq" id="XP_017313070.1"/>
    </source>
</evidence>
<evidence type="ECO:0000313" key="10">
    <source>
        <dbReference type="RefSeq" id="XP_017313069.1"/>
    </source>
</evidence>
<gene>
    <name evidence="10 11 12 13" type="primary">LOC108258731</name>
</gene>
<feature type="domain" description="NACHT" evidence="8">
    <location>
        <begin position="178"/>
        <end position="312"/>
    </location>
</feature>
<dbReference type="FunFam" id="3.40.50.300:FF:000210">
    <property type="entry name" value="Si:dkey-16p6.1"/>
    <property type="match status" value="1"/>
</dbReference>
<dbReference type="PROSITE" id="PS50837">
    <property type="entry name" value="NACHT"/>
    <property type="match status" value="1"/>
</dbReference>
<evidence type="ECO:0000256" key="3">
    <source>
        <dbReference type="ARBA" id="ARBA00022614"/>
    </source>
</evidence>
<evidence type="ECO:0000313" key="13">
    <source>
        <dbReference type="RefSeq" id="XP_047007380.1"/>
    </source>
</evidence>
<reference evidence="9" key="1">
    <citation type="journal article" date="2016" name="Nat. Commun.">
        <title>The channel catfish genome sequence provides insights into the evolution of scale formation in teleosts.</title>
        <authorList>
            <person name="Liu Z."/>
            <person name="Liu S."/>
            <person name="Yao J."/>
            <person name="Bao L."/>
            <person name="Zhang J."/>
            <person name="Li Y."/>
            <person name="Jiang C."/>
            <person name="Sun L."/>
            <person name="Wang R."/>
            <person name="Zhang Y."/>
            <person name="Zhou T."/>
            <person name="Zeng Q."/>
            <person name="Fu Q."/>
            <person name="Gao S."/>
            <person name="Li N."/>
            <person name="Koren S."/>
            <person name="Jiang Y."/>
            <person name="Zimin A."/>
            <person name="Xu P."/>
            <person name="Phillippy A.M."/>
            <person name="Geng X."/>
            <person name="Song L."/>
            <person name="Sun F."/>
            <person name="Li C."/>
            <person name="Wang X."/>
            <person name="Chen A."/>
            <person name="Jin Y."/>
            <person name="Yuan Z."/>
            <person name="Yang Y."/>
            <person name="Tan S."/>
            <person name="Peatman E."/>
            <person name="Lu J."/>
            <person name="Qin Z."/>
            <person name="Dunham R."/>
            <person name="Li Z."/>
            <person name="Sonstegard T."/>
            <person name="Feng J."/>
            <person name="Danzmann R.G."/>
            <person name="Schroeder S."/>
            <person name="Scheffler B."/>
            <person name="Duke M.V."/>
            <person name="Ballard L."/>
            <person name="Kucuktas H."/>
            <person name="Kaltenboeck L."/>
            <person name="Liu H."/>
            <person name="Armbruster J."/>
            <person name="Xie Y."/>
            <person name="Kirby M.L."/>
            <person name="Tian Y."/>
            <person name="Flanagan M.E."/>
            <person name="Mu W."/>
            <person name="Waldbieser G.C."/>
        </authorList>
    </citation>
    <scope>NUCLEOTIDE SEQUENCE [LARGE SCALE GENOMIC DNA]</scope>
    <source>
        <strain evidence="9">SDA103</strain>
    </source>
</reference>
<dbReference type="RefSeq" id="XP_017313074.1">
    <property type="nucleotide sequence ID" value="XM_017457585.3"/>
</dbReference>
<evidence type="ECO:0000259" key="7">
    <source>
        <dbReference type="PROSITE" id="PS50188"/>
    </source>
</evidence>
<dbReference type="AlphaFoldDB" id="A0A2D0Q5U2"/>
<dbReference type="Pfam" id="PF14484">
    <property type="entry name" value="FISNA"/>
    <property type="match status" value="1"/>
</dbReference>
<keyword evidence="5" id="KW-0547">Nucleotide-binding</keyword>
<dbReference type="InterPro" id="IPR043136">
    <property type="entry name" value="B30.2/SPRY_sf"/>
</dbReference>
<dbReference type="GeneID" id="108258731"/>
<comment type="subcellular location">
    <subcellularLocation>
        <location evidence="1">Cytoplasm</location>
    </subcellularLocation>
</comment>
<dbReference type="InterPro" id="IPR041267">
    <property type="entry name" value="NLRP_HD2"/>
</dbReference>